<sequence length="224" mass="24737">MISSRVAGAAHRGEHGLTQPAGHTSSGGESPLVARCSSSLYQHTFRLDYHSTTGQTALVWFQEWPADPCGQTPHQTGFRDNGAYGALSKEAQHALFAFDIFRLVGARIYETRSFSFIGTSSRRHHRQRMLLTLVVISSARRPATRVRYKEEKNPSAVPSGDSLRCVHLAQPLRYGRARLSCFSFSFHDHLGSGLGPMGGRRHKKSGGETSPRCRPPTETSMEGR</sequence>
<organism evidence="2 3">
    <name type="scientific">Plectosphaerella plurivora</name>
    <dbReference type="NCBI Taxonomy" id="936078"/>
    <lineage>
        <taxon>Eukaryota</taxon>
        <taxon>Fungi</taxon>
        <taxon>Dikarya</taxon>
        <taxon>Ascomycota</taxon>
        <taxon>Pezizomycotina</taxon>
        <taxon>Sordariomycetes</taxon>
        <taxon>Hypocreomycetidae</taxon>
        <taxon>Glomerellales</taxon>
        <taxon>Plectosphaerellaceae</taxon>
        <taxon>Plectosphaerella</taxon>
    </lineage>
</organism>
<reference evidence="2" key="1">
    <citation type="journal article" date="2021" name="Nat. Commun.">
        <title>Genetic determinants of endophytism in the Arabidopsis root mycobiome.</title>
        <authorList>
            <person name="Mesny F."/>
            <person name="Miyauchi S."/>
            <person name="Thiergart T."/>
            <person name="Pickel B."/>
            <person name="Atanasova L."/>
            <person name="Karlsson M."/>
            <person name="Huettel B."/>
            <person name="Barry K.W."/>
            <person name="Haridas S."/>
            <person name="Chen C."/>
            <person name="Bauer D."/>
            <person name="Andreopoulos W."/>
            <person name="Pangilinan J."/>
            <person name="LaButti K."/>
            <person name="Riley R."/>
            <person name="Lipzen A."/>
            <person name="Clum A."/>
            <person name="Drula E."/>
            <person name="Henrissat B."/>
            <person name="Kohler A."/>
            <person name="Grigoriev I.V."/>
            <person name="Martin F.M."/>
            <person name="Hacquard S."/>
        </authorList>
    </citation>
    <scope>NUCLEOTIDE SEQUENCE</scope>
    <source>
        <strain evidence="2">MPI-SDFR-AT-0117</strain>
    </source>
</reference>
<gene>
    <name evidence="2" type="ORF">F5X68DRAFT_69558</name>
</gene>
<proteinExistence type="predicted"/>
<evidence type="ECO:0000313" key="3">
    <source>
        <dbReference type="Proteomes" id="UP000770015"/>
    </source>
</evidence>
<dbReference type="AlphaFoldDB" id="A0A9P8VGK9"/>
<dbReference type="Proteomes" id="UP000770015">
    <property type="component" value="Unassembled WGS sequence"/>
</dbReference>
<name>A0A9P8VGK9_9PEZI</name>
<feature type="region of interest" description="Disordered" evidence="1">
    <location>
        <begin position="1"/>
        <end position="30"/>
    </location>
</feature>
<protein>
    <submittedName>
        <fullName evidence="2">Uncharacterized protein</fullName>
    </submittedName>
</protein>
<evidence type="ECO:0000256" key="1">
    <source>
        <dbReference type="SAM" id="MobiDB-lite"/>
    </source>
</evidence>
<feature type="region of interest" description="Disordered" evidence="1">
    <location>
        <begin position="193"/>
        <end position="224"/>
    </location>
</feature>
<accession>A0A9P8VGK9</accession>
<comment type="caution">
    <text evidence="2">The sequence shown here is derived from an EMBL/GenBank/DDBJ whole genome shotgun (WGS) entry which is preliminary data.</text>
</comment>
<keyword evidence="3" id="KW-1185">Reference proteome</keyword>
<evidence type="ECO:0000313" key="2">
    <source>
        <dbReference type="EMBL" id="KAH6690390.1"/>
    </source>
</evidence>
<dbReference type="EMBL" id="JAGSXJ010000006">
    <property type="protein sequence ID" value="KAH6690390.1"/>
    <property type="molecule type" value="Genomic_DNA"/>
</dbReference>